<protein>
    <submittedName>
        <fullName evidence="10">AI-2E family transporter</fullName>
    </submittedName>
</protein>
<comment type="subcellular location">
    <subcellularLocation>
        <location evidence="1">Cell membrane</location>
        <topology evidence="1">Multi-pass membrane protein</topology>
    </subcellularLocation>
</comment>
<feature type="transmembrane region" description="Helical" evidence="9">
    <location>
        <begin position="314"/>
        <end position="337"/>
    </location>
</feature>
<dbReference type="PANTHER" id="PTHR21716">
    <property type="entry name" value="TRANSMEMBRANE PROTEIN"/>
    <property type="match status" value="1"/>
</dbReference>
<reference evidence="11" key="1">
    <citation type="journal article" date="2019" name="Int. J. Syst. Evol. Microbiol.">
        <title>The Global Catalogue of Microorganisms (GCM) 10K type strain sequencing project: providing services to taxonomists for standard genome sequencing and annotation.</title>
        <authorList>
            <consortium name="The Broad Institute Genomics Platform"/>
            <consortium name="The Broad Institute Genome Sequencing Center for Infectious Disease"/>
            <person name="Wu L."/>
            <person name="Ma J."/>
        </authorList>
    </citation>
    <scope>NUCLEOTIDE SEQUENCE [LARGE SCALE GENOMIC DNA]</scope>
    <source>
        <strain evidence="11">JCM 17027</strain>
    </source>
</reference>
<dbReference type="EMBL" id="BAABCQ010000007">
    <property type="protein sequence ID" value="GAA3955432.1"/>
    <property type="molecule type" value="Genomic_DNA"/>
</dbReference>
<feature type="transmembrane region" description="Helical" evidence="9">
    <location>
        <begin position="265"/>
        <end position="283"/>
    </location>
</feature>
<dbReference type="Proteomes" id="UP001500034">
    <property type="component" value="Unassembled WGS sequence"/>
</dbReference>
<proteinExistence type="inferred from homology"/>
<gene>
    <name evidence="10" type="ORF">GCM10022384_05980</name>
</gene>
<feature type="transmembrane region" description="Helical" evidence="9">
    <location>
        <begin position="64"/>
        <end position="82"/>
    </location>
</feature>
<evidence type="ECO:0000256" key="3">
    <source>
        <dbReference type="ARBA" id="ARBA00022448"/>
    </source>
</evidence>
<feature type="transmembrane region" description="Helical" evidence="9">
    <location>
        <begin position="357"/>
        <end position="384"/>
    </location>
</feature>
<accession>A0ABP7NX62</accession>
<feature type="transmembrane region" description="Helical" evidence="9">
    <location>
        <begin position="118"/>
        <end position="143"/>
    </location>
</feature>
<keyword evidence="6 9" id="KW-1133">Transmembrane helix</keyword>
<feature type="region of interest" description="Disordered" evidence="8">
    <location>
        <begin position="402"/>
        <end position="443"/>
    </location>
</feature>
<evidence type="ECO:0000313" key="11">
    <source>
        <dbReference type="Proteomes" id="UP001500034"/>
    </source>
</evidence>
<keyword evidence="11" id="KW-1185">Reference proteome</keyword>
<organism evidence="10 11">
    <name type="scientific">Streptomyces marokkonensis</name>
    <dbReference type="NCBI Taxonomy" id="324855"/>
    <lineage>
        <taxon>Bacteria</taxon>
        <taxon>Bacillati</taxon>
        <taxon>Actinomycetota</taxon>
        <taxon>Actinomycetes</taxon>
        <taxon>Kitasatosporales</taxon>
        <taxon>Streptomycetaceae</taxon>
        <taxon>Streptomyces</taxon>
    </lineage>
</organism>
<keyword evidence="7 9" id="KW-0472">Membrane</keyword>
<evidence type="ECO:0000256" key="9">
    <source>
        <dbReference type="SAM" id="Phobius"/>
    </source>
</evidence>
<evidence type="ECO:0000256" key="1">
    <source>
        <dbReference type="ARBA" id="ARBA00004651"/>
    </source>
</evidence>
<dbReference type="PANTHER" id="PTHR21716:SF53">
    <property type="entry name" value="PERMEASE PERM-RELATED"/>
    <property type="match status" value="1"/>
</dbReference>
<evidence type="ECO:0000256" key="5">
    <source>
        <dbReference type="ARBA" id="ARBA00022692"/>
    </source>
</evidence>
<keyword evidence="4" id="KW-1003">Cell membrane</keyword>
<sequence>MRHEDHGWDSAAGVVGETWSVAPTDETGQATRHASPAGTTPPTDPPVGGTAGPGARMPRWLPRAMVLALSLIAVFQLGSWAFHELTGLLINVLIAFFLALAIEPAVSWMAGRGMRRGLATFLVFLAVLIATAGFVTLLGSMLAGQIVKMVEDFPEYLDSVINWVNGHFHTELRRVDIQEGLLRSDWLRNYVQNSATGVLDVSAQVLGGLFQLLTVLLFSFYFAADGPRLRRALCSVLPPARQAEVLRAWEIAVDKTGGYLYSRGLMALISGIAHYILLEVLGVPYAPALAVWVGLVSQFIPTIGTYLAGALPMLIAFTVNPWYAMWVLIFVVVYQQFENYVLQPKLTSKTVDIHPAVAFGSVVAGAALLGAVGALIAIPAIATLQAFLGAYVKRYDVADDPRVHGRRNRRPGPGAPTRLRKLWARRPEPGSPGTEGAGDGGSS</sequence>
<evidence type="ECO:0000256" key="7">
    <source>
        <dbReference type="ARBA" id="ARBA00023136"/>
    </source>
</evidence>
<feature type="compositionally biased region" description="Gly residues" evidence="8">
    <location>
        <begin position="433"/>
        <end position="443"/>
    </location>
</feature>
<feature type="transmembrane region" description="Helical" evidence="9">
    <location>
        <begin position="88"/>
        <end position="106"/>
    </location>
</feature>
<keyword evidence="5 9" id="KW-0812">Transmembrane</keyword>
<comment type="caution">
    <text evidence="10">The sequence shown here is derived from an EMBL/GenBank/DDBJ whole genome shotgun (WGS) entry which is preliminary data.</text>
</comment>
<dbReference type="Pfam" id="PF01594">
    <property type="entry name" value="AI-2E_transport"/>
    <property type="match status" value="1"/>
</dbReference>
<feature type="transmembrane region" description="Helical" evidence="9">
    <location>
        <begin position="201"/>
        <end position="223"/>
    </location>
</feature>
<feature type="region of interest" description="Disordered" evidence="8">
    <location>
        <begin position="27"/>
        <end position="53"/>
    </location>
</feature>
<evidence type="ECO:0000256" key="2">
    <source>
        <dbReference type="ARBA" id="ARBA00009773"/>
    </source>
</evidence>
<comment type="similarity">
    <text evidence="2">Belongs to the autoinducer-2 exporter (AI-2E) (TC 2.A.86) family.</text>
</comment>
<evidence type="ECO:0000313" key="10">
    <source>
        <dbReference type="EMBL" id="GAA3955432.1"/>
    </source>
</evidence>
<evidence type="ECO:0000256" key="4">
    <source>
        <dbReference type="ARBA" id="ARBA00022475"/>
    </source>
</evidence>
<feature type="transmembrane region" description="Helical" evidence="9">
    <location>
        <begin position="289"/>
        <end position="307"/>
    </location>
</feature>
<name>A0ABP7NX62_9ACTN</name>
<dbReference type="InterPro" id="IPR002549">
    <property type="entry name" value="AI-2E-like"/>
</dbReference>
<evidence type="ECO:0000256" key="8">
    <source>
        <dbReference type="SAM" id="MobiDB-lite"/>
    </source>
</evidence>
<evidence type="ECO:0000256" key="6">
    <source>
        <dbReference type="ARBA" id="ARBA00022989"/>
    </source>
</evidence>
<keyword evidence="3" id="KW-0813">Transport</keyword>